<feature type="region of interest" description="Disordered" evidence="1">
    <location>
        <begin position="535"/>
        <end position="555"/>
    </location>
</feature>
<dbReference type="PANTHER" id="PTHR11117">
    <property type="entry name" value="SUCCINYL-COA LIGASE SUBUNIT ALPHA"/>
    <property type="match status" value="1"/>
</dbReference>
<name>A0A372MHS2_9SPIR</name>
<feature type="domain" description="ATP-citrate synthase/succinyl-CoA ligase C-terminal" evidence="2">
    <location>
        <begin position="360"/>
        <end position="518"/>
    </location>
</feature>
<dbReference type="InterPro" id="IPR005811">
    <property type="entry name" value="SUCC_ACL_C"/>
</dbReference>
<accession>A0A372MHS2</accession>
<feature type="compositionally biased region" description="Polar residues" evidence="1">
    <location>
        <begin position="544"/>
        <end position="555"/>
    </location>
</feature>
<dbReference type="InterPro" id="IPR016102">
    <property type="entry name" value="Succinyl-CoA_synth-like"/>
</dbReference>
<dbReference type="SUPFAM" id="SSF52210">
    <property type="entry name" value="Succinyl-CoA synthetase domains"/>
    <property type="match status" value="2"/>
</dbReference>
<dbReference type="GO" id="GO:0004776">
    <property type="term" value="F:succinate-CoA ligase (GDP-forming) activity"/>
    <property type="evidence" value="ECO:0007669"/>
    <property type="project" value="TreeGrafter"/>
</dbReference>
<dbReference type="Gene3D" id="1.10.10.660">
    <property type="entry name" value="conserved protein of unknown function from Enterococcus faecalis V583"/>
    <property type="match status" value="1"/>
</dbReference>
<dbReference type="Pfam" id="PF00549">
    <property type="entry name" value="Ligase_CoA"/>
    <property type="match status" value="1"/>
</dbReference>
<dbReference type="Gene3D" id="3.90.1710.10">
    <property type="entry name" value="Enterococcus faecalis V583 domain"/>
    <property type="match status" value="1"/>
</dbReference>
<dbReference type="GO" id="GO:0004775">
    <property type="term" value="F:succinate-CoA ligase (ADP-forming) activity"/>
    <property type="evidence" value="ECO:0007669"/>
    <property type="project" value="TreeGrafter"/>
</dbReference>
<dbReference type="Gene3D" id="3.90.1700.10">
    <property type="entry name" value="v583 domain like"/>
    <property type="match status" value="1"/>
</dbReference>
<dbReference type="Gene3D" id="3.40.50.720">
    <property type="entry name" value="NAD(P)-binding Rossmann-like Domain"/>
    <property type="match status" value="1"/>
</dbReference>
<dbReference type="Gene3D" id="3.40.50.261">
    <property type="entry name" value="Succinyl-CoA synthetase domains"/>
    <property type="match status" value="2"/>
</dbReference>
<dbReference type="GO" id="GO:0006099">
    <property type="term" value="P:tricarboxylic acid cycle"/>
    <property type="evidence" value="ECO:0007669"/>
    <property type="project" value="TreeGrafter"/>
</dbReference>
<comment type="caution">
    <text evidence="3">The sequence shown here is derived from an EMBL/GenBank/DDBJ whole genome shotgun (WGS) entry which is preliminary data.</text>
</comment>
<reference evidence="3 4" key="2">
    <citation type="submission" date="2018-09" db="EMBL/GenBank/DDBJ databases">
        <title>Genome of Sphaerochaeta halotolerans strain 4-11.</title>
        <authorList>
            <person name="Nazina T.N."/>
            <person name="Sokolova D.S."/>
        </authorList>
    </citation>
    <scope>NUCLEOTIDE SEQUENCE [LARGE SCALE GENOMIC DNA]</scope>
    <source>
        <strain evidence="3 4">4-11</strain>
    </source>
</reference>
<dbReference type="RefSeq" id="WP_117330247.1">
    <property type="nucleotide sequence ID" value="NZ_QUWK01000006.1"/>
</dbReference>
<evidence type="ECO:0000259" key="2">
    <source>
        <dbReference type="Pfam" id="PF00549"/>
    </source>
</evidence>
<dbReference type="NCBIfam" id="NF004760">
    <property type="entry name" value="PRK06091.1"/>
    <property type="match status" value="1"/>
</dbReference>
<dbReference type="EMBL" id="QUWK01000006">
    <property type="protein sequence ID" value="RFU95003.1"/>
    <property type="molecule type" value="Genomic_DNA"/>
</dbReference>
<evidence type="ECO:0000313" key="3">
    <source>
        <dbReference type="EMBL" id="RFU95003.1"/>
    </source>
</evidence>
<evidence type="ECO:0000256" key="1">
    <source>
        <dbReference type="SAM" id="MobiDB-lite"/>
    </source>
</evidence>
<dbReference type="InterPro" id="IPR009499">
    <property type="entry name" value="AllG-like"/>
</dbReference>
<dbReference type="PANTHER" id="PTHR11117:SF24">
    <property type="entry name" value="PROTEIN FDRA"/>
    <property type="match status" value="1"/>
</dbReference>
<dbReference type="GO" id="GO:0005829">
    <property type="term" value="C:cytosol"/>
    <property type="evidence" value="ECO:0007669"/>
    <property type="project" value="TreeGrafter"/>
</dbReference>
<dbReference type="Pfam" id="PF06545">
    <property type="entry name" value="AllG"/>
    <property type="match status" value="1"/>
</dbReference>
<protein>
    <submittedName>
        <fullName evidence="3">Acyl-CoA synthetase FdrA</fullName>
    </submittedName>
</protein>
<dbReference type="AlphaFoldDB" id="A0A372MHS2"/>
<gene>
    <name evidence="3" type="primary">fdrA</name>
    <name evidence="3" type="ORF">DYP60_07210</name>
</gene>
<proteinExistence type="predicted"/>
<dbReference type="OrthoDB" id="6193532at2"/>
<organism evidence="3 4">
    <name type="scientific">Sphaerochaeta halotolerans</name>
    <dbReference type="NCBI Taxonomy" id="2293840"/>
    <lineage>
        <taxon>Bacteria</taxon>
        <taxon>Pseudomonadati</taxon>
        <taxon>Spirochaetota</taxon>
        <taxon>Spirochaetia</taxon>
        <taxon>Spirochaetales</taxon>
        <taxon>Sphaerochaetaceae</taxon>
        <taxon>Sphaerochaeta</taxon>
    </lineage>
</organism>
<dbReference type="InterPro" id="IPR024033">
    <property type="entry name" value="OXTCase_su_AllG_h-dom"/>
</dbReference>
<reference evidence="4" key="1">
    <citation type="submission" date="2018-08" db="EMBL/GenBank/DDBJ databases">
        <authorList>
            <person name="Grouzdev D.S."/>
            <person name="Krutkina M.S."/>
        </authorList>
    </citation>
    <scope>NUCLEOTIDE SEQUENCE [LARGE SCALE GENOMIC DNA]</scope>
    <source>
        <strain evidence="4">4-11</strain>
    </source>
</reference>
<keyword evidence="4" id="KW-1185">Reference proteome</keyword>
<evidence type="ECO:0000313" key="4">
    <source>
        <dbReference type="Proteomes" id="UP000264002"/>
    </source>
</evidence>
<dbReference type="Proteomes" id="UP000264002">
    <property type="component" value="Unassembled WGS sequence"/>
</dbReference>
<sequence length="1026" mass="110487">MKRVVIRKDVYVDSVFLMLMSKELQERPEIETATVAMGTAVNVELLIDQGFSEKELSSATPMDLLIALDCTDEDDLDAMESYAFSLLERKAAPDAADKTVEQPKTIQAACQQYPDRNIAIISLPGQYAAYEARKALKNNLHVMLFSDNVSLEDEIALKKMAWEKGLLLMGPDCGTAIIAGKPLCFANVVAQGPVGIVAASGTGLQEVSSLLDRYGSGVSHAIGTGGRDLKNPSVAGLTMRMGIAALGKDKETSVIVVISKPPAKEVIDDVIMALHESGKPAVVHFIGSDEAEFMLPERIRWAHNLEETARLASTLAGSPVAPKEYHDAWPFDLDHKSIDAIVERELKGMRPDQQFLRGYYTGGTLADETWLALHGPMGGIWSNNQTDPNFIPPDPHISVQHTIIDLGDDVFTVGRPHPMIDPSTRTERIEAEISDGSIAVVLVDCVLGYGSHDNPAGAMVSSLVRAKEEAKKRGGYLSVIASVTGTEKDPQHYERQRAILEEAGIIVMPSNYQAAMLALRMLAKKQGFELPESQKLNPRDVQPIPSNTHPLSSPTIPDTEKILALFEDGPIAVNLGLEAFSQNLENSVHLDWRPPAGGDVQAIRALEMLSGMTTIDVEEANRKAVERLMQGKPMLEGIGIARDVVPGMHDNLVLHAGPPVSWSRMCGPMRGAVIGALMYEGKAHNPEEAEQLAASGKIQFEPCHHHACVGPMAGIMTASMPVWIIKNEIFGNYAFATLNEGLGKVLRYGAFSEEVLSRLHWMASELAPILHKAIQRHGAIDLRGIIVQALQMGDECHNRNRAGTSLMIRELASDLVLLDEDPEAIARILTFMHGNDHFFLNLSMPAAKSALDPAVGIPGSTMITAMARNGTEFGIQISGLPGRWFTGPAGMVDGLYLPGFSAEDSAPDIGDSVITETSGIGGFAMAAAPAIVKFVGGTPADAIAFTKRMYGITLAEHSHYKIPALDFRGTPTGIDVRLVVESGVLPVINTGIAHKKPGVGMVGAGLVKPPENCFRDALLACAEAFS</sequence>
<dbReference type="GO" id="GO:0009361">
    <property type="term" value="C:succinate-CoA ligase complex (ADP-forming)"/>
    <property type="evidence" value="ECO:0007669"/>
    <property type="project" value="TreeGrafter"/>
</dbReference>